<organism evidence="1 2">
    <name type="scientific">Melia azedarach</name>
    <name type="common">Chinaberry tree</name>
    <dbReference type="NCBI Taxonomy" id="155640"/>
    <lineage>
        <taxon>Eukaryota</taxon>
        <taxon>Viridiplantae</taxon>
        <taxon>Streptophyta</taxon>
        <taxon>Embryophyta</taxon>
        <taxon>Tracheophyta</taxon>
        <taxon>Spermatophyta</taxon>
        <taxon>Magnoliopsida</taxon>
        <taxon>eudicotyledons</taxon>
        <taxon>Gunneridae</taxon>
        <taxon>Pentapetalae</taxon>
        <taxon>rosids</taxon>
        <taxon>malvids</taxon>
        <taxon>Sapindales</taxon>
        <taxon>Meliaceae</taxon>
        <taxon>Melia</taxon>
    </lineage>
</organism>
<sequence>MGIDGILGTREKSTTSSRRKWLKKREMWLVVLGVILHAVYMLSIFDIYFKTPIVHGMDPVKPRFNAPAKRLVLLVADGLRADKFYEPDSEGNFRAPFLRSVIQNQGRWGVSHARPPTESRPGHVAIIAGFYEDPSAVTKGWKANPVEFDSVFNQSRHTISFGSPDIVPIFCAALPHSTWNSYPHDFEDFATDASFLDEWSFDQFQSLLNRSNEDPKLKELLLQDNLVIFLHLLGCDSNGHAHRPFSSIYLNNVKVVDHIAERMYNLLEGYFMDNRTAYIFTADHGMSDKGSHGDGHPTNTDTPLVVWGAGVKHAKPVSETNHSDCGFRFIDEHAHDAPTPEEWGLNHIERVDVNQADIAPLMSTLLGLPCPVNSVGNLPLEYINLNEAERVEAVLANTKQILNQFLRKSYIKQLNSFYFKPFKPLAQYTPIMDRIEELISVRDYEAAMKLSENLRTLALQGLHYFQTYDWLMLMSVITLGYIGWMICLLLHVLQSYTSLPGNILQEPAFHQRHKTRKVYLWGCLLMGLISIKLILEHSPPLYHAYVAMTVFLWTQILSEYRFMLALWRYFRGRKFDYIVKLLIISALSIFILEFLVNSFTKRELYTWCFLIVGIVASFHLFNSIPWRSGIPIFVFISCWFLSVFTLMPAEIPDNNQLVIASGAMIIIIGIAARWLDLHTEGNKYWLSICKHEMEKPRFPMLFHIQALLVGLASVMVWLSTSHRTEKQELLVIHQLINWSIAGFSMVLPLFSENGLLSRLTSIFLGFAPPFLLLSIGYEAVFYNAFALVLMSWILFENALLHGSKGKKFPPYSSNMDENDVLENDNRCLQLSDVRIPLIFLVLFNVAFFGTGNFASIASFEISSVYRFITVFSPFLMAALLIFKLFIPFLLVVCTFSAITKLLRVPRLGCYFLVILLSDVMTIHFFFLVRTKGSWMEIGNSISHFGIVSAQVVFVLLLFALTNIYTKDIHIKSASSSSRKLM</sequence>
<protein>
    <submittedName>
        <fullName evidence="1">GPI ethanolamine phosphate transferase 1</fullName>
    </submittedName>
</protein>
<dbReference type="EMBL" id="CM051404">
    <property type="protein sequence ID" value="KAJ4707565.1"/>
    <property type="molecule type" value="Genomic_DNA"/>
</dbReference>
<evidence type="ECO:0000313" key="2">
    <source>
        <dbReference type="Proteomes" id="UP001164539"/>
    </source>
</evidence>
<evidence type="ECO:0000313" key="1">
    <source>
        <dbReference type="EMBL" id="KAJ4707565.1"/>
    </source>
</evidence>
<comment type="caution">
    <text evidence="1">The sequence shown here is derived from an EMBL/GenBank/DDBJ whole genome shotgun (WGS) entry which is preliminary data.</text>
</comment>
<dbReference type="Proteomes" id="UP001164539">
    <property type="component" value="Chromosome 11"/>
</dbReference>
<proteinExistence type="predicted"/>
<gene>
    <name evidence="1" type="ORF">OWV82_021070</name>
</gene>
<name>A0ACC1XBA7_MELAZ</name>
<keyword evidence="2" id="KW-1185">Reference proteome</keyword>
<accession>A0ACC1XBA7</accession>
<keyword evidence="1" id="KW-0808">Transferase</keyword>
<reference evidence="1 2" key="1">
    <citation type="journal article" date="2023" name="Science">
        <title>Complex scaffold remodeling in plant triterpene biosynthesis.</title>
        <authorList>
            <person name="De La Pena R."/>
            <person name="Hodgson H."/>
            <person name="Liu J.C."/>
            <person name="Stephenson M.J."/>
            <person name="Martin A.C."/>
            <person name="Owen C."/>
            <person name="Harkess A."/>
            <person name="Leebens-Mack J."/>
            <person name="Jimenez L.E."/>
            <person name="Osbourn A."/>
            <person name="Sattely E.S."/>
        </authorList>
    </citation>
    <scope>NUCLEOTIDE SEQUENCE [LARGE SCALE GENOMIC DNA]</scope>
    <source>
        <strain evidence="2">cv. JPN11</strain>
        <tissue evidence="1">Leaf</tissue>
    </source>
</reference>